<dbReference type="GO" id="GO:0005886">
    <property type="term" value="C:plasma membrane"/>
    <property type="evidence" value="ECO:0007669"/>
    <property type="project" value="UniProtKB-SubCell"/>
</dbReference>
<dbReference type="PANTHER" id="PTHR19433">
    <property type="entry name" value="T-CELL RECEPTOR ALPHA CHAIN V REGION-RELATED"/>
    <property type="match status" value="1"/>
</dbReference>
<evidence type="ECO:0000256" key="5">
    <source>
        <dbReference type="ARBA" id="ARBA00023136"/>
    </source>
</evidence>
<evidence type="ECO:0000256" key="2">
    <source>
        <dbReference type="ARBA" id="ARBA00022475"/>
    </source>
</evidence>
<dbReference type="GO" id="GO:0002376">
    <property type="term" value="P:immune system process"/>
    <property type="evidence" value="ECO:0007669"/>
    <property type="project" value="UniProtKB-KW"/>
</dbReference>
<reference evidence="10" key="2">
    <citation type="submission" date="2025-09" db="UniProtKB">
        <authorList>
            <consortium name="Ensembl"/>
        </authorList>
    </citation>
    <scope>IDENTIFICATION</scope>
</reference>
<evidence type="ECO:0000256" key="1">
    <source>
        <dbReference type="ARBA" id="ARBA00004236"/>
    </source>
</evidence>
<evidence type="ECO:0000256" key="8">
    <source>
        <dbReference type="SAM" id="Phobius"/>
    </source>
</evidence>
<dbReference type="OMA" id="HGMESAT"/>
<keyword evidence="8" id="KW-1133">Transmembrane helix</keyword>
<dbReference type="HOGENOM" id="CLU_055459_2_1_1"/>
<evidence type="ECO:0000259" key="9">
    <source>
        <dbReference type="PROSITE" id="PS50835"/>
    </source>
</evidence>
<keyword evidence="8" id="KW-0812">Transmembrane</keyword>
<dbReference type="Gene3D" id="2.60.40.10">
    <property type="entry name" value="Immunoglobulins"/>
    <property type="match status" value="2"/>
</dbReference>
<dbReference type="InterPro" id="IPR013106">
    <property type="entry name" value="Ig_V-set"/>
</dbReference>
<evidence type="ECO:0000256" key="4">
    <source>
        <dbReference type="ARBA" id="ARBA00022859"/>
    </source>
</evidence>
<keyword evidence="7" id="KW-0325">Glycoprotein</keyword>
<dbReference type="InterPro" id="IPR007110">
    <property type="entry name" value="Ig-like_dom"/>
</dbReference>
<dbReference type="GeneTree" id="ENSGT01030000234530"/>
<feature type="transmembrane region" description="Helical" evidence="8">
    <location>
        <begin position="242"/>
        <end position="264"/>
    </location>
</feature>
<keyword evidence="4" id="KW-0391">Immunity</keyword>
<sequence length="340" mass="38722">MSNRCVEKTITFLYCNSDTLVPVKTVQLGEPANITCALPDVVSIRGVHWYKQSVGDTLKLIVTLFKTATPQYGQEIFKSRFQAHYDKKFSNLTILKAVQDDEGIYHCGIIEWINPEWTGTYLLVKGKLWPTVLNPLRSGNSMALQCSVYSDSDKMCPRDYNVFWFRAGSDQLHPSIIYTDGNRHSESEIISDSQERCLYRFSKNVSSSDAGTYYCAVATCGEILFGNGTKLDIEVQPTQSGFIQMAILIVCLAISLFGNVVLICNRRVCKPFQGKSYKKLKLFKMQKFIFIMFLGPKMYGLYKHDRSSAVKRTVFCVNICQKHLDITMYITVLLFQCYTD</sequence>
<keyword evidence="5 8" id="KW-0472">Membrane</keyword>
<dbReference type="FunCoup" id="I3IX80">
    <property type="interactions" value="10"/>
</dbReference>
<dbReference type="Ensembl" id="ENSONIT00000001219.2">
    <property type="protein sequence ID" value="ENSONIP00000001220.2"/>
    <property type="gene ID" value="ENSONIG00000027311.1"/>
</dbReference>
<dbReference type="Pfam" id="PF07686">
    <property type="entry name" value="V-set"/>
    <property type="match status" value="1"/>
</dbReference>
<keyword evidence="11" id="KW-1185">Reference proteome</keyword>
<keyword evidence="3" id="KW-0732">Signal</keyword>
<keyword evidence="2" id="KW-1003">Cell membrane</keyword>
<dbReference type="InterPro" id="IPR052051">
    <property type="entry name" value="TCR_complex_component"/>
</dbReference>
<dbReference type="InterPro" id="IPR036179">
    <property type="entry name" value="Ig-like_dom_sf"/>
</dbReference>
<accession>I3IX80</accession>
<dbReference type="SMART" id="SM00409">
    <property type="entry name" value="IG"/>
    <property type="match status" value="2"/>
</dbReference>
<evidence type="ECO:0000256" key="3">
    <source>
        <dbReference type="ARBA" id="ARBA00022729"/>
    </source>
</evidence>
<comment type="subcellular location">
    <subcellularLocation>
        <location evidence="1">Cell membrane</location>
    </subcellularLocation>
</comment>
<dbReference type="SUPFAM" id="SSF48726">
    <property type="entry name" value="Immunoglobulin"/>
    <property type="match status" value="2"/>
</dbReference>
<evidence type="ECO:0000256" key="6">
    <source>
        <dbReference type="ARBA" id="ARBA00023157"/>
    </source>
</evidence>
<reference evidence="10" key="1">
    <citation type="submission" date="2025-08" db="UniProtKB">
        <authorList>
            <consortium name="Ensembl"/>
        </authorList>
    </citation>
    <scope>IDENTIFICATION</scope>
</reference>
<dbReference type="AlphaFoldDB" id="I3IX80"/>
<dbReference type="InParanoid" id="I3IX80"/>
<proteinExistence type="predicted"/>
<feature type="domain" description="Ig-like" evidence="9">
    <location>
        <begin position="29"/>
        <end position="107"/>
    </location>
</feature>
<dbReference type="Proteomes" id="UP000005207">
    <property type="component" value="Unplaced"/>
</dbReference>
<dbReference type="CDD" id="cd00099">
    <property type="entry name" value="IgV"/>
    <property type="match status" value="2"/>
</dbReference>
<dbReference type="InterPro" id="IPR013783">
    <property type="entry name" value="Ig-like_fold"/>
</dbReference>
<dbReference type="PANTHER" id="PTHR19433:SF133">
    <property type="entry name" value="IMMUNE-TYPE RECEPTOR 5 PRECURSOR-RELATED"/>
    <property type="match status" value="1"/>
</dbReference>
<evidence type="ECO:0000313" key="11">
    <source>
        <dbReference type="Proteomes" id="UP000005207"/>
    </source>
</evidence>
<dbReference type="InterPro" id="IPR003599">
    <property type="entry name" value="Ig_sub"/>
</dbReference>
<protein>
    <recommendedName>
        <fullName evidence="9">Ig-like domain-containing protein</fullName>
    </recommendedName>
</protein>
<organism evidence="10 11">
    <name type="scientific">Oreochromis niloticus</name>
    <name type="common">Nile tilapia</name>
    <name type="synonym">Tilapia nilotica</name>
    <dbReference type="NCBI Taxonomy" id="8128"/>
    <lineage>
        <taxon>Eukaryota</taxon>
        <taxon>Metazoa</taxon>
        <taxon>Chordata</taxon>
        <taxon>Craniata</taxon>
        <taxon>Vertebrata</taxon>
        <taxon>Euteleostomi</taxon>
        <taxon>Actinopterygii</taxon>
        <taxon>Neopterygii</taxon>
        <taxon>Teleostei</taxon>
        <taxon>Neoteleostei</taxon>
        <taxon>Acanthomorphata</taxon>
        <taxon>Ovalentaria</taxon>
        <taxon>Cichlomorphae</taxon>
        <taxon>Cichliformes</taxon>
        <taxon>Cichlidae</taxon>
        <taxon>African cichlids</taxon>
        <taxon>Pseudocrenilabrinae</taxon>
        <taxon>Oreochromini</taxon>
        <taxon>Oreochromis</taxon>
    </lineage>
</organism>
<dbReference type="PROSITE" id="PS50835">
    <property type="entry name" value="IG_LIKE"/>
    <property type="match status" value="2"/>
</dbReference>
<evidence type="ECO:0000313" key="10">
    <source>
        <dbReference type="Ensembl" id="ENSONIP00000001220.2"/>
    </source>
</evidence>
<keyword evidence="6" id="KW-1015">Disulfide bond</keyword>
<dbReference type="GO" id="GO:0009617">
    <property type="term" value="P:response to bacterium"/>
    <property type="evidence" value="ECO:0007669"/>
    <property type="project" value="TreeGrafter"/>
</dbReference>
<evidence type="ECO:0000256" key="7">
    <source>
        <dbReference type="ARBA" id="ARBA00023180"/>
    </source>
</evidence>
<name>I3IX80_ORENI</name>
<feature type="domain" description="Ig-like" evidence="9">
    <location>
        <begin position="115"/>
        <end position="236"/>
    </location>
</feature>